<keyword evidence="1" id="KW-1133">Transmembrane helix</keyword>
<accession>A0A5B8G1K7</accession>
<organism evidence="2 3">
    <name type="scientific">Paroceanicella profunda</name>
    <dbReference type="NCBI Taxonomy" id="2579971"/>
    <lineage>
        <taxon>Bacteria</taxon>
        <taxon>Pseudomonadati</taxon>
        <taxon>Pseudomonadota</taxon>
        <taxon>Alphaproteobacteria</taxon>
        <taxon>Rhodobacterales</taxon>
        <taxon>Paracoccaceae</taxon>
        <taxon>Paroceanicella</taxon>
    </lineage>
</organism>
<protein>
    <submittedName>
        <fullName evidence="2">Paraquat-inducible protein A</fullName>
    </submittedName>
</protein>
<keyword evidence="1" id="KW-0812">Transmembrane</keyword>
<dbReference type="InterPro" id="IPR007498">
    <property type="entry name" value="PqiA-like"/>
</dbReference>
<dbReference type="EMBL" id="CP040818">
    <property type="protein sequence ID" value="QDL92383.1"/>
    <property type="molecule type" value="Genomic_DNA"/>
</dbReference>
<dbReference type="OrthoDB" id="7859336at2"/>
<dbReference type="RefSeq" id="WP_138573159.1">
    <property type="nucleotide sequence ID" value="NZ_CP040818.1"/>
</dbReference>
<gene>
    <name evidence="2" type="ORF">FDP22_11700</name>
</gene>
<sequence>MAPSQPCADPGRPAPCSAALRLGNLALLVLYPLAWWAPLARAGFLPFFGGNEISILSGLATLAGTDLMMCAVVTLFAIVAPYAKTVALALYHAGRGGAGLLRAITLLGRLSMADIFLIALYVVMVKGVGIGHVEIAWGFYLFTALVLGSLGIAWASERGDTR</sequence>
<name>A0A5B8G1K7_9RHOB</name>
<evidence type="ECO:0000313" key="2">
    <source>
        <dbReference type="EMBL" id="QDL92383.1"/>
    </source>
</evidence>
<dbReference type="AlphaFoldDB" id="A0A5B8G1K7"/>
<reference evidence="2 3" key="1">
    <citation type="submission" date="2019-06" db="EMBL/GenBank/DDBJ databases">
        <title>Genome sequence of Rhodobacteraceae bacterium D4M1.</title>
        <authorList>
            <person name="Cao J."/>
        </authorList>
    </citation>
    <scope>NUCLEOTIDE SEQUENCE [LARGE SCALE GENOMIC DNA]</scope>
    <source>
        <strain evidence="2 3">D4M1</strain>
    </source>
</reference>
<feature type="transmembrane region" description="Helical" evidence="1">
    <location>
        <begin position="18"/>
        <end position="37"/>
    </location>
</feature>
<keyword evidence="1" id="KW-0472">Membrane</keyword>
<proteinExistence type="predicted"/>
<feature type="transmembrane region" description="Helical" evidence="1">
    <location>
        <begin position="100"/>
        <end position="123"/>
    </location>
</feature>
<evidence type="ECO:0000256" key="1">
    <source>
        <dbReference type="SAM" id="Phobius"/>
    </source>
</evidence>
<evidence type="ECO:0000313" key="3">
    <source>
        <dbReference type="Proteomes" id="UP000305888"/>
    </source>
</evidence>
<keyword evidence="3" id="KW-1185">Reference proteome</keyword>
<dbReference type="Proteomes" id="UP000305888">
    <property type="component" value="Chromosome"/>
</dbReference>
<feature type="transmembrane region" description="Helical" evidence="1">
    <location>
        <begin position="135"/>
        <end position="155"/>
    </location>
</feature>
<dbReference type="KEGG" id="ppru:FDP22_11700"/>
<dbReference type="Pfam" id="PF04403">
    <property type="entry name" value="PqiA"/>
    <property type="match status" value="1"/>
</dbReference>